<evidence type="ECO:0000256" key="5">
    <source>
        <dbReference type="ARBA" id="ARBA00024029"/>
    </source>
</evidence>
<reference evidence="6" key="2">
    <citation type="submission" date="2024-05" db="EMBL/GenBank/DDBJ databases">
        <title>Rhodohalobacter halophilus gen. nov., sp. nov., a moderately halophilic member of the family Balneolaceae.</title>
        <authorList>
            <person name="Xia J."/>
        </authorList>
    </citation>
    <scope>NUCLEOTIDE SEQUENCE</scope>
    <source>
        <strain evidence="6">WB101</strain>
    </source>
</reference>
<evidence type="ECO:0000256" key="2">
    <source>
        <dbReference type="ARBA" id="ARBA00022723"/>
    </source>
</evidence>
<name>A0ABS9KC63_9BACT</name>
<gene>
    <name evidence="6" type="ORF">L6773_07725</name>
</gene>
<evidence type="ECO:0000256" key="3">
    <source>
        <dbReference type="ARBA" id="ARBA00022801"/>
    </source>
</evidence>
<dbReference type="SUPFAM" id="SSF102215">
    <property type="entry name" value="Creatininase"/>
    <property type="match status" value="1"/>
</dbReference>
<protein>
    <submittedName>
        <fullName evidence="6">Creatininase family protein</fullName>
    </submittedName>
</protein>
<dbReference type="PANTHER" id="PTHR35005:SF1">
    <property type="entry name" value="2-AMINO-5-FORMYLAMINO-6-RIBOSYLAMINOPYRIMIDIN-4(3H)-ONE 5'-MONOPHOSPHATE DEFORMYLASE"/>
    <property type="match status" value="1"/>
</dbReference>
<evidence type="ECO:0000256" key="1">
    <source>
        <dbReference type="ARBA" id="ARBA00001947"/>
    </source>
</evidence>
<keyword evidence="4" id="KW-0862">Zinc</keyword>
<reference evidence="6" key="1">
    <citation type="submission" date="2022-01" db="EMBL/GenBank/DDBJ databases">
        <authorList>
            <person name="Wang Y."/>
        </authorList>
    </citation>
    <scope>NUCLEOTIDE SEQUENCE</scope>
    <source>
        <strain evidence="6">WB101</strain>
    </source>
</reference>
<comment type="similarity">
    <text evidence="5">Belongs to the creatininase superfamily.</text>
</comment>
<accession>A0ABS9KC63</accession>
<comment type="cofactor">
    <cofactor evidence="1">
        <name>Zn(2+)</name>
        <dbReference type="ChEBI" id="CHEBI:29105"/>
    </cofactor>
</comment>
<keyword evidence="2" id="KW-0479">Metal-binding</keyword>
<comment type="caution">
    <text evidence="6">The sequence shown here is derived from an EMBL/GenBank/DDBJ whole genome shotgun (WGS) entry which is preliminary data.</text>
</comment>
<evidence type="ECO:0000313" key="7">
    <source>
        <dbReference type="Proteomes" id="UP001165366"/>
    </source>
</evidence>
<keyword evidence="3" id="KW-0378">Hydrolase</keyword>
<proteinExistence type="inferred from homology"/>
<keyword evidence="7" id="KW-1185">Reference proteome</keyword>
<dbReference type="RefSeq" id="WP_237853289.1">
    <property type="nucleotide sequence ID" value="NZ_JAKLWS010000007.1"/>
</dbReference>
<dbReference type="Proteomes" id="UP001165366">
    <property type="component" value="Unassembled WGS sequence"/>
</dbReference>
<dbReference type="InterPro" id="IPR024087">
    <property type="entry name" value="Creatininase-like_sf"/>
</dbReference>
<sequence>MKPYILAENNWKNIKEMNVELAVLPWGATEAHNYHMPYATDNYQVDAVAEMSAKIAWESGKKVIVFPTVPFGVNTGQPDIKLDLNLNPSTQLHILRDIITVLDRQGIKKLLVLNGHGGNNFKPLLRELGLEFPDMFLSLCNWFQVGDKSKIFEEEGDHADEMETSVMLYLREELIRPLEEAGDGAEKPSVIQGIREGWAWTERQWSQVTADTGIGNPKKATKDKGEAFLKEVTEKIGSLMIELAEVDTDRLYE</sequence>
<dbReference type="EMBL" id="JAKLWS010000007">
    <property type="protein sequence ID" value="MCG2588447.1"/>
    <property type="molecule type" value="Genomic_DNA"/>
</dbReference>
<dbReference type="InterPro" id="IPR003785">
    <property type="entry name" value="Creatininase/forma_Hydrolase"/>
</dbReference>
<dbReference type="Gene3D" id="3.40.50.10310">
    <property type="entry name" value="Creatininase"/>
    <property type="match status" value="1"/>
</dbReference>
<organism evidence="6 7">
    <name type="scientific">Rhodohalobacter sulfatireducens</name>
    <dbReference type="NCBI Taxonomy" id="2911366"/>
    <lineage>
        <taxon>Bacteria</taxon>
        <taxon>Pseudomonadati</taxon>
        <taxon>Balneolota</taxon>
        <taxon>Balneolia</taxon>
        <taxon>Balneolales</taxon>
        <taxon>Balneolaceae</taxon>
        <taxon>Rhodohalobacter</taxon>
    </lineage>
</organism>
<evidence type="ECO:0000256" key="4">
    <source>
        <dbReference type="ARBA" id="ARBA00022833"/>
    </source>
</evidence>
<evidence type="ECO:0000313" key="6">
    <source>
        <dbReference type="EMBL" id="MCG2588447.1"/>
    </source>
</evidence>
<dbReference type="Pfam" id="PF02633">
    <property type="entry name" value="Creatininase"/>
    <property type="match status" value="1"/>
</dbReference>
<dbReference type="PANTHER" id="PTHR35005">
    <property type="entry name" value="3-DEHYDRO-SCYLLO-INOSOSE HYDROLASE"/>
    <property type="match status" value="1"/>
</dbReference>